<protein>
    <recommendedName>
        <fullName evidence="4">Phage abortive infection protein</fullName>
    </recommendedName>
</protein>
<proteinExistence type="predicted"/>
<keyword evidence="1" id="KW-1133">Transmembrane helix</keyword>
<evidence type="ECO:0008006" key="4">
    <source>
        <dbReference type="Google" id="ProtNLM"/>
    </source>
</evidence>
<reference evidence="3" key="1">
    <citation type="journal article" date="2019" name="Int. J. Syst. Evol. Microbiol.">
        <title>The Global Catalogue of Microorganisms (GCM) 10K type strain sequencing project: providing services to taxonomists for standard genome sequencing and annotation.</title>
        <authorList>
            <consortium name="The Broad Institute Genomics Platform"/>
            <consortium name="The Broad Institute Genome Sequencing Center for Infectious Disease"/>
            <person name="Wu L."/>
            <person name="Ma J."/>
        </authorList>
    </citation>
    <scope>NUCLEOTIDE SEQUENCE [LARGE SCALE GENOMIC DNA]</scope>
    <source>
        <strain evidence="3">JCM 17805</strain>
    </source>
</reference>
<feature type="transmembrane region" description="Helical" evidence="1">
    <location>
        <begin position="36"/>
        <end position="60"/>
    </location>
</feature>
<keyword evidence="1" id="KW-0472">Membrane</keyword>
<dbReference type="RefSeq" id="WP_345194798.1">
    <property type="nucleotide sequence ID" value="NZ_BAABFL010000117.1"/>
</dbReference>
<keyword evidence="3" id="KW-1185">Reference proteome</keyword>
<sequence length="210" mass="24257">MTFYKILIGAGVLAMLALIAFPFLDFPALSTSTEFLASYGAYLSGTLGPLISALAFAALLKTLHVQQEQLKHSELESQKNSLQVVLSKSEENLEKDLMRHNLTVKFKDRNYEHRDLLLLDFFNFTYKDHLLKKSDPCKGNDEWVAIMGQEIMMKADINLLLLAAIVQRYDKLCSEDTMYQYYSTKYFVLIKRLDSLEYLSEDNQKFWKNP</sequence>
<dbReference type="EMBL" id="BAABFL010000117">
    <property type="protein sequence ID" value="GAA4649043.1"/>
    <property type="molecule type" value="Genomic_DNA"/>
</dbReference>
<accession>A0ABP8V0T5</accession>
<organism evidence="2 3">
    <name type="scientific">Kistimonas scapharcae</name>
    <dbReference type="NCBI Taxonomy" id="1036133"/>
    <lineage>
        <taxon>Bacteria</taxon>
        <taxon>Pseudomonadati</taxon>
        <taxon>Pseudomonadota</taxon>
        <taxon>Gammaproteobacteria</taxon>
        <taxon>Oceanospirillales</taxon>
        <taxon>Endozoicomonadaceae</taxon>
        <taxon>Kistimonas</taxon>
    </lineage>
</organism>
<comment type="caution">
    <text evidence="2">The sequence shown here is derived from an EMBL/GenBank/DDBJ whole genome shotgun (WGS) entry which is preliminary data.</text>
</comment>
<evidence type="ECO:0000313" key="3">
    <source>
        <dbReference type="Proteomes" id="UP001500604"/>
    </source>
</evidence>
<keyword evidence="1" id="KW-0812">Transmembrane</keyword>
<evidence type="ECO:0000313" key="2">
    <source>
        <dbReference type="EMBL" id="GAA4649043.1"/>
    </source>
</evidence>
<name>A0ABP8V0T5_9GAMM</name>
<dbReference type="Proteomes" id="UP001500604">
    <property type="component" value="Unassembled WGS sequence"/>
</dbReference>
<evidence type="ECO:0000256" key="1">
    <source>
        <dbReference type="SAM" id="Phobius"/>
    </source>
</evidence>
<feature type="transmembrane region" description="Helical" evidence="1">
    <location>
        <begin position="7"/>
        <end position="24"/>
    </location>
</feature>
<gene>
    <name evidence="2" type="ORF">GCM10023116_13170</name>
</gene>